<keyword evidence="6 7" id="KW-0472">Membrane</keyword>
<evidence type="ECO:0000256" key="5">
    <source>
        <dbReference type="ARBA" id="ARBA00022989"/>
    </source>
</evidence>
<keyword evidence="5 7" id="KW-1133">Transmembrane helix</keyword>
<feature type="transmembrane region" description="Helical" evidence="7">
    <location>
        <begin position="164"/>
        <end position="184"/>
    </location>
</feature>
<accession>A0A9W5R8G7</accession>
<reference evidence="9 10" key="1">
    <citation type="submission" date="2012-12" db="EMBL/GenBank/DDBJ databases">
        <title>The Genome Sequence of Bacillus cereus VD184.</title>
        <authorList>
            <consortium name="The Broad Institute Genome Sequencing Platform"/>
            <consortium name="The Broad Institute Genome Sequencing Center for Infectious Disease"/>
            <person name="Feldgarden M."/>
            <person name="Van der Auwera G.A."/>
            <person name="Mahillon J."/>
            <person name="Duprez V."/>
            <person name="Timmery S."/>
            <person name="Mattelet C."/>
            <person name="Dierick K."/>
            <person name="Sun M."/>
            <person name="Yu Z."/>
            <person name="Zhu L."/>
            <person name="Hu X."/>
            <person name="Shank E.B."/>
            <person name="Swiecicka I."/>
            <person name="Hansen B.M."/>
            <person name="Andrup L."/>
            <person name="Walker B."/>
            <person name="Young S.K."/>
            <person name="Zeng Q."/>
            <person name="Gargeya S."/>
            <person name="Fitzgerald M."/>
            <person name="Haas B."/>
            <person name="Abouelleil A."/>
            <person name="Alvarado L."/>
            <person name="Arachchi H.M."/>
            <person name="Berlin A.M."/>
            <person name="Chapman S.B."/>
            <person name="Dewar J."/>
            <person name="Goldberg J."/>
            <person name="Griggs A."/>
            <person name="Gujja S."/>
            <person name="Hansen M."/>
            <person name="Howarth C."/>
            <person name="Imamovic A."/>
            <person name="Larimer J."/>
            <person name="McCowan C."/>
            <person name="Murphy C."/>
            <person name="Neiman D."/>
            <person name="Pearson M."/>
            <person name="Priest M."/>
            <person name="Roberts A."/>
            <person name="Saif S."/>
            <person name="Shea T."/>
            <person name="Sisk P."/>
            <person name="Sykes S."/>
            <person name="Wortman J."/>
            <person name="Nusbaum C."/>
            <person name="Birren B."/>
        </authorList>
    </citation>
    <scope>NUCLEOTIDE SEQUENCE [LARGE SCALE GENOMIC DNA]</scope>
    <source>
        <strain evidence="9 10">VD184</strain>
    </source>
</reference>
<dbReference type="InterPro" id="IPR004638">
    <property type="entry name" value="EmrB-like"/>
</dbReference>
<evidence type="ECO:0000313" key="10">
    <source>
        <dbReference type="Proteomes" id="UP000014028"/>
    </source>
</evidence>
<feature type="transmembrane region" description="Helical" evidence="7">
    <location>
        <begin position="196"/>
        <end position="215"/>
    </location>
</feature>
<feature type="transmembrane region" description="Helical" evidence="7">
    <location>
        <begin position="227"/>
        <end position="245"/>
    </location>
</feature>
<dbReference type="RefSeq" id="WP_016122316.1">
    <property type="nucleotide sequence ID" value="NZ_KB976826.1"/>
</dbReference>
<dbReference type="Proteomes" id="UP000014028">
    <property type="component" value="Unassembled WGS sequence"/>
</dbReference>
<feature type="transmembrane region" description="Helical" evidence="7">
    <location>
        <begin position="76"/>
        <end position="95"/>
    </location>
</feature>
<feature type="transmembrane region" description="Helical" evidence="7">
    <location>
        <begin position="101"/>
        <end position="121"/>
    </location>
</feature>
<dbReference type="NCBIfam" id="TIGR00711">
    <property type="entry name" value="efflux_EmrB"/>
    <property type="match status" value="1"/>
</dbReference>
<dbReference type="InterPro" id="IPR011701">
    <property type="entry name" value="MFS"/>
</dbReference>
<feature type="transmembrane region" description="Helical" evidence="7">
    <location>
        <begin position="266"/>
        <end position="289"/>
    </location>
</feature>
<dbReference type="EMBL" id="AHFK01000033">
    <property type="protein sequence ID" value="EOQ16527.1"/>
    <property type="molecule type" value="Genomic_DNA"/>
</dbReference>
<feature type="transmembrane region" description="Helical" evidence="7">
    <location>
        <begin position="45"/>
        <end position="64"/>
    </location>
</feature>
<keyword evidence="4 7" id="KW-0812">Transmembrane</keyword>
<gene>
    <name evidence="9" type="ORF">IKC_04450</name>
</gene>
<dbReference type="PANTHER" id="PTHR42718">
    <property type="entry name" value="MAJOR FACILITATOR SUPERFAMILY MULTIDRUG TRANSPORTER MFSC"/>
    <property type="match status" value="1"/>
</dbReference>
<evidence type="ECO:0000256" key="7">
    <source>
        <dbReference type="SAM" id="Phobius"/>
    </source>
</evidence>
<dbReference type="PANTHER" id="PTHR42718:SF46">
    <property type="entry name" value="BLR6921 PROTEIN"/>
    <property type="match status" value="1"/>
</dbReference>
<keyword evidence="3" id="KW-1003">Cell membrane</keyword>
<protein>
    <submittedName>
        <fullName evidence="9">Drug:H+ antiporter-2 (14 Spanner) (DHA2) family drug resistance MFS transporter</fullName>
    </submittedName>
</protein>
<evidence type="ECO:0000256" key="4">
    <source>
        <dbReference type="ARBA" id="ARBA00022692"/>
    </source>
</evidence>
<feature type="transmembrane region" description="Helical" evidence="7">
    <location>
        <begin position="527"/>
        <end position="546"/>
    </location>
</feature>
<dbReference type="PROSITE" id="PS50850">
    <property type="entry name" value="MFS"/>
    <property type="match status" value="1"/>
</dbReference>
<dbReference type="GO" id="GO:0005886">
    <property type="term" value="C:plasma membrane"/>
    <property type="evidence" value="ECO:0007669"/>
    <property type="project" value="UniProtKB-SubCell"/>
</dbReference>
<evidence type="ECO:0000259" key="8">
    <source>
        <dbReference type="PROSITE" id="PS50850"/>
    </source>
</evidence>
<feature type="transmembrane region" description="Helical" evidence="7">
    <location>
        <begin position="329"/>
        <end position="345"/>
    </location>
</feature>
<dbReference type="InterPro" id="IPR036259">
    <property type="entry name" value="MFS_trans_sf"/>
</dbReference>
<dbReference type="Gene3D" id="1.20.1250.20">
    <property type="entry name" value="MFS general substrate transporter like domains"/>
    <property type="match status" value="1"/>
</dbReference>
<dbReference type="CDD" id="cd17321">
    <property type="entry name" value="MFS_MMR_MDR_like"/>
    <property type="match status" value="1"/>
</dbReference>
<dbReference type="Pfam" id="PF07690">
    <property type="entry name" value="MFS_1"/>
    <property type="match status" value="1"/>
</dbReference>
<evidence type="ECO:0000313" key="9">
    <source>
        <dbReference type="EMBL" id="EOQ16527.1"/>
    </source>
</evidence>
<dbReference type="GO" id="GO:0022857">
    <property type="term" value="F:transmembrane transporter activity"/>
    <property type="evidence" value="ECO:0007669"/>
    <property type="project" value="InterPro"/>
</dbReference>
<name>A0A9W5R8G7_BACCE</name>
<dbReference type="InterPro" id="IPR020846">
    <property type="entry name" value="MFS_dom"/>
</dbReference>
<sequence length="557" mass="61972">MNNKLTHSFALFALISGFFMAILDSNIVNIVLPEMTISFNTSVEHISWVINSYNLAFAVCLLPMAKLADRFGRKKFYVIGLFVFTISSLLCGLSISLETIVLFRVIQGISAAIIVPVAMPLGLELVPKEKQGIIGGIMGAFGGLAAAIGPALGGILSDQLSWKWIFFINIPIGLIACVLVLILFKESYDELSEKKIDWLGVLLSSLFLFTLVLALLKVNDDSWNKEYIILLFVISIISFISFINIEKKSKYPILPLWLFNNRQFSVGNLLLFIVGMGMMNIIFLLSFFLTQVQGISELKAGLIISVLAIFSMIVTTIMTPIATKKGSRWIGMAGMLLLAVTTYSFTTMSTDFTSLDYIWRVAVGGVGTGCTLAPISTTAILSVPVNKSGMASSITNISRTIGSILGVAVLVALLNNQLESQLNLVKKEMVNKVEHTNMPKEIKEKLIINVQQIDRKHMKDTSSKDSLEKFIYQIEERKKVAIHNTPEELAEKVNQDFELQEKTISDIYQDAKKQYKKAITNSFNNTYRYSCIILILGIIFSVFNTAKRQESVYYLKS</sequence>
<proteinExistence type="predicted"/>
<feature type="transmembrane region" description="Helical" evidence="7">
    <location>
        <begin position="301"/>
        <end position="322"/>
    </location>
</feature>
<evidence type="ECO:0000256" key="1">
    <source>
        <dbReference type="ARBA" id="ARBA00004651"/>
    </source>
</evidence>
<dbReference type="PRINTS" id="PR01036">
    <property type="entry name" value="TCRTETB"/>
</dbReference>
<organism evidence="9 10">
    <name type="scientific">Bacillus cereus VD184</name>
    <dbReference type="NCBI Taxonomy" id="1053242"/>
    <lineage>
        <taxon>Bacteria</taxon>
        <taxon>Bacillati</taxon>
        <taxon>Bacillota</taxon>
        <taxon>Bacilli</taxon>
        <taxon>Bacillales</taxon>
        <taxon>Bacillaceae</taxon>
        <taxon>Bacillus</taxon>
        <taxon>Bacillus cereus group</taxon>
    </lineage>
</organism>
<evidence type="ECO:0000256" key="3">
    <source>
        <dbReference type="ARBA" id="ARBA00022475"/>
    </source>
</evidence>
<dbReference type="Gene3D" id="1.20.1720.10">
    <property type="entry name" value="Multidrug resistance protein D"/>
    <property type="match status" value="1"/>
</dbReference>
<feature type="transmembrane region" description="Helical" evidence="7">
    <location>
        <begin position="133"/>
        <end position="152"/>
    </location>
</feature>
<dbReference type="AlphaFoldDB" id="A0A9W5R8G7"/>
<dbReference type="SUPFAM" id="SSF103473">
    <property type="entry name" value="MFS general substrate transporter"/>
    <property type="match status" value="1"/>
</dbReference>
<keyword evidence="2" id="KW-0813">Transport</keyword>
<comment type="caution">
    <text evidence="9">The sequence shown here is derived from an EMBL/GenBank/DDBJ whole genome shotgun (WGS) entry which is preliminary data.</text>
</comment>
<dbReference type="InterPro" id="IPR005829">
    <property type="entry name" value="Sugar_transporter_CS"/>
</dbReference>
<feature type="transmembrane region" description="Helical" evidence="7">
    <location>
        <begin position="357"/>
        <end position="385"/>
    </location>
</feature>
<dbReference type="PROSITE" id="PS00216">
    <property type="entry name" value="SUGAR_TRANSPORT_1"/>
    <property type="match status" value="1"/>
</dbReference>
<evidence type="ECO:0000256" key="2">
    <source>
        <dbReference type="ARBA" id="ARBA00022448"/>
    </source>
</evidence>
<feature type="domain" description="Major facilitator superfamily (MFS) profile" evidence="8">
    <location>
        <begin position="10"/>
        <end position="549"/>
    </location>
</feature>
<evidence type="ECO:0000256" key="6">
    <source>
        <dbReference type="ARBA" id="ARBA00023136"/>
    </source>
</evidence>
<comment type="subcellular location">
    <subcellularLocation>
        <location evidence="1">Cell membrane</location>
        <topology evidence="1">Multi-pass membrane protein</topology>
    </subcellularLocation>
</comment>